<protein>
    <recommendedName>
        <fullName evidence="4">AB hydrolase-1 domain-containing protein</fullName>
    </recommendedName>
</protein>
<name>A0ABW7RP67_9ACTN</name>
<dbReference type="EMBL" id="JBIRGH010000037">
    <property type="protein sequence ID" value="MFH8589877.1"/>
    <property type="molecule type" value="Genomic_DNA"/>
</dbReference>
<dbReference type="RefSeq" id="WP_397676936.1">
    <property type="nucleotide sequence ID" value="NZ_JBIRGH010000037.1"/>
</dbReference>
<accession>A0ABW7RP67</accession>
<feature type="region of interest" description="Disordered" evidence="1">
    <location>
        <begin position="1"/>
        <end position="33"/>
    </location>
</feature>
<evidence type="ECO:0000313" key="2">
    <source>
        <dbReference type="EMBL" id="MFH8589877.1"/>
    </source>
</evidence>
<sequence length="81" mass="8580">MLDSLPEPPTVLGHSYGGSVITRGARGETPGLSDALRAGCRRERGRTGWRVVAAAAAAPSRHSLFLGHWPRHGFLAPPQAL</sequence>
<keyword evidence="3" id="KW-1185">Reference proteome</keyword>
<gene>
    <name evidence="2" type="ORF">ACH4GP_36830</name>
</gene>
<dbReference type="Proteomes" id="UP001610990">
    <property type="component" value="Unassembled WGS sequence"/>
</dbReference>
<comment type="caution">
    <text evidence="2">The sequence shown here is derived from an EMBL/GenBank/DDBJ whole genome shotgun (WGS) entry which is preliminary data.</text>
</comment>
<evidence type="ECO:0008006" key="4">
    <source>
        <dbReference type="Google" id="ProtNLM"/>
    </source>
</evidence>
<evidence type="ECO:0000313" key="3">
    <source>
        <dbReference type="Proteomes" id="UP001610990"/>
    </source>
</evidence>
<proteinExistence type="predicted"/>
<evidence type="ECO:0000256" key="1">
    <source>
        <dbReference type="SAM" id="MobiDB-lite"/>
    </source>
</evidence>
<organism evidence="2 3">
    <name type="scientific">Streptomyces celluloflavus</name>
    <dbReference type="NCBI Taxonomy" id="58344"/>
    <lineage>
        <taxon>Bacteria</taxon>
        <taxon>Bacillati</taxon>
        <taxon>Actinomycetota</taxon>
        <taxon>Actinomycetes</taxon>
        <taxon>Kitasatosporales</taxon>
        <taxon>Streptomycetaceae</taxon>
        <taxon>Streptomyces</taxon>
    </lineage>
</organism>
<reference evidence="2 3" key="1">
    <citation type="submission" date="2024-10" db="EMBL/GenBank/DDBJ databases">
        <title>The Natural Products Discovery Center: Release of the First 8490 Sequenced Strains for Exploring Actinobacteria Biosynthetic Diversity.</title>
        <authorList>
            <person name="Kalkreuter E."/>
            <person name="Kautsar S.A."/>
            <person name="Yang D."/>
            <person name="Bader C.D."/>
            <person name="Teijaro C.N."/>
            <person name="Fluegel L."/>
            <person name="Davis C.M."/>
            <person name="Simpson J.R."/>
            <person name="Lauterbach L."/>
            <person name="Steele A.D."/>
            <person name="Gui C."/>
            <person name="Meng S."/>
            <person name="Li G."/>
            <person name="Viehrig K."/>
            <person name="Ye F."/>
            <person name="Su P."/>
            <person name="Kiefer A.F."/>
            <person name="Nichols A."/>
            <person name="Cepeda A.J."/>
            <person name="Yan W."/>
            <person name="Fan B."/>
            <person name="Jiang Y."/>
            <person name="Adhikari A."/>
            <person name="Zheng C.-J."/>
            <person name="Schuster L."/>
            <person name="Cowan T.M."/>
            <person name="Smanski M.J."/>
            <person name="Chevrette M.G."/>
            <person name="De Carvalho L.P.S."/>
            <person name="Shen B."/>
        </authorList>
    </citation>
    <scope>NUCLEOTIDE SEQUENCE [LARGE SCALE GENOMIC DNA]</scope>
    <source>
        <strain evidence="2 3">NPDC018013</strain>
    </source>
</reference>